<organism evidence="2 5">
    <name type="scientific">Ureaplasma urealyticum</name>
    <name type="common">Ureaplasma urealyticum biotype 2</name>
    <dbReference type="NCBI Taxonomy" id="2130"/>
    <lineage>
        <taxon>Bacteria</taxon>
        <taxon>Bacillati</taxon>
        <taxon>Mycoplasmatota</taxon>
        <taxon>Mycoplasmoidales</taxon>
        <taxon>Mycoplasmoidaceae</taxon>
        <taxon>Ureaplasma</taxon>
    </lineage>
</organism>
<evidence type="ECO:0000256" key="1">
    <source>
        <dbReference type="SAM" id="Phobius"/>
    </source>
</evidence>
<reference evidence="2 5" key="2">
    <citation type="submission" date="2019-07" db="EMBL/GenBank/DDBJ databases">
        <title>Comparative genomics of three clinical Ureaplasma species: analysis of their core genomes and virulence factors.</title>
        <authorList>
            <person name="Yang T."/>
            <person name="Zhang Y."/>
            <person name="Li X."/>
            <person name="Kong Y."/>
            <person name="Yu H."/>
            <person name="Ruan Z."/>
            <person name="Xie X."/>
            <person name="Zhang J."/>
        </authorList>
    </citation>
    <scope>NUCLEOTIDE SEQUENCE [LARGE SCALE GENOMIC DNA]</scope>
    <source>
        <strain evidence="2 5">132</strain>
    </source>
</reference>
<protein>
    <submittedName>
        <fullName evidence="2">Uncharacterized protein</fullName>
    </submittedName>
</protein>
<dbReference type="AlphaFoldDB" id="A0AAP9ABY7"/>
<dbReference type="Proteomes" id="UP000253077">
    <property type="component" value="Unassembled WGS sequence"/>
</dbReference>
<dbReference type="EMBL" id="CP041200">
    <property type="protein sequence ID" value="QDI64921.1"/>
    <property type="molecule type" value="Genomic_DNA"/>
</dbReference>
<keyword evidence="1" id="KW-1133">Transmembrane helix</keyword>
<evidence type="ECO:0000313" key="4">
    <source>
        <dbReference type="Proteomes" id="UP000253077"/>
    </source>
</evidence>
<evidence type="ECO:0000313" key="3">
    <source>
        <dbReference type="EMBL" id="RCJ01513.1"/>
    </source>
</evidence>
<name>A0AAP9ABY7_UREUR</name>
<reference evidence="3 4" key="1">
    <citation type="submission" date="2018-07" db="EMBL/GenBank/DDBJ databases">
        <title>Ureaplasma urealyticum 1000 the multidrug-resistant clinical isolate obtained from scrapings of the urogenital tract of a woman with inflammatory diseases of the reproductive organs.</title>
        <authorList>
            <person name="Kolesnikova E.A."/>
            <person name="Alekseeva A.E."/>
            <person name="Brusnigina N.F."/>
            <person name="Makhova M.A."/>
        </authorList>
    </citation>
    <scope>NUCLEOTIDE SEQUENCE [LARGE SCALE GENOMIC DNA]</scope>
    <source>
        <strain evidence="3 4">1000</strain>
    </source>
</reference>
<feature type="transmembrane region" description="Helical" evidence="1">
    <location>
        <begin position="173"/>
        <end position="194"/>
    </location>
</feature>
<evidence type="ECO:0000313" key="2">
    <source>
        <dbReference type="EMBL" id="QDI64921.1"/>
    </source>
</evidence>
<keyword evidence="1" id="KW-0472">Membrane</keyword>
<gene>
    <name evidence="3" type="ORF">DSQ42_01775</name>
    <name evidence="2" type="ORF">FJM05_01775</name>
</gene>
<evidence type="ECO:0000313" key="5">
    <source>
        <dbReference type="Proteomes" id="UP000318231"/>
    </source>
</evidence>
<dbReference type="EMBL" id="QOKT01000006">
    <property type="protein sequence ID" value="RCJ01513.1"/>
    <property type="molecule type" value="Genomic_DNA"/>
</dbReference>
<feature type="transmembrane region" description="Helical" evidence="1">
    <location>
        <begin position="82"/>
        <end position="104"/>
    </location>
</feature>
<dbReference type="Proteomes" id="UP000318231">
    <property type="component" value="Chromosome"/>
</dbReference>
<accession>A0AAP9ABY7</accession>
<sequence>MKTILIVNKSFQKKRIFDTRFLHDSGPIYTNDRFLKIVRESFDAHINKKSKFLFYFMEWWFQTTNYKLNPEISHTKRSLRSWLIEIFFLFCIIALIVCILAGVARPIIDCVIKSITLSRGQFKGDLIIDGQVIAKGLIPSSASGLVGGSSILNVEQWELIPKVWKTYFSSPSVVVLILLVLFFLFFSCLYIYMLKKIRPRTNKMSLEDYLVSRMNLINSFKFILKRKVLFVEGIKEYNHRFIFNMSADYNLMRLMNYIYSGLVELNIIMVVDFESDEKIFELQKIIKQDFDNLDLIILEKEVADKLKSIHQNGCLNSKNPSLINISNKEIDQNQEIQNIEIY</sequence>
<dbReference type="RefSeq" id="WP_004025848.1">
    <property type="nucleotide sequence ID" value="NZ_CP041200.1"/>
</dbReference>
<keyword evidence="1" id="KW-0812">Transmembrane</keyword>
<proteinExistence type="predicted"/>
<dbReference type="GeneID" id="93848837"/>